<sequence>MPQPPPQTSSHQSPPVLCHHRECRL</sequence>
<evidence type="ECO:0000313" key="3">
    <source>
        <dbReference type="Proteomes" id="UP000324222"/>
    </source>
</evidence>
<dbReference type="EMBL" id="VSRR010110249">
    <property type="protein sequence ID" value="MPC97492.1"/>
    <property type="molecule type" value="Genomic_DNA"/>
</dbReference>
<dbReference type="AlphaFoldDB" id="A0A5B7JN34"/>
<gene>
    <name evidence="2" type="ORF">E2C01_092810</name>
</gene>
<reference evidence="2 3" key="1">
    <citation type="submission" date="2019-05" db="EMBL/GenBank/DDBJ databases">
        <title>Another draft genome of Portunus trituberculatus and its Hox gene families provides insights of decapod evolution.</title>
        <authorList>
            <person name="Jeong J.-H."/>
            <person name="Song I."/>
            <person name="Kim S."/>
            <person name="Choi T."/>
            <person name="Kim D."/>
            <person name="Ryu S."/>
            <person name="Kim W."/>
        </authorList>
    </citation>
    <scope>NUCLEOTIDE SEQUENCE [LARGE SCALE GENOMIC DNA]</scope>
    <source>
        <tissue evidence="2">Muscle</tissue>
    </source>
</reference>
<accession>A0A5B7JN34</accession>
<feature type="region of interest" description="Disordered" evidence="1">
    <location>
        <begin position="1"/>
        <end position="25"/>
    </location>
</feature>
<proteinExistence type="predicted"/>
<evidence type="ECO:0000313" key="2">
    <source>
        <dbReference type="EMBL" id="MPC97492.1"/>
    </source>
</evidence>
<evidence type="ECO:0000256" key="1">
    <source>
        <dbReference type="SAM" id="MobiDB-lite"/>
    </source>
</evidence>
<keyword evidence="3" id="KW-1185">Reference proteome</keyword>
<name>A0A5B7JN34_PORTR</name>
<comment type="caution">
    <text evidence="2">The sequence shown here is derived from an EMBL/GenBank/DDBJ whole genome shotgun (WGS) entry which is preliminary data.</text>
</comment>
<organism evidence="2 3">
    <name type="scientific">Portunus trituberculatus</name>
    <name type="common">Swimming crab</name>
    <name type="synonym">Neptunus trituberculatus</name>
    <dbReference type="NCBI Taxonomy" id="210409"/>
    <lineage>
        <taxon>Eukaryota</taxon>
        <taxon>Metazoa</taxon>
        <taxon>Ecdysozoa</taxon>
        <taxon>Arthropoda</taxon>
        <taxon>Crustacea</taxon>
        <taxon>Multicrustacea</taxon>
        <taxon>Malacostraca</taxon>
        <taxon>Eumalacostraca</taxon>
        <taxon>Eucarida</taxon>
        <taxon>Decapoda</taxon>
        <taxon>Pleocyemata</taxon>
        <taxon>Brachyura</taxon>
        <taxon>Eubrachyura</taxon>
        <taxon>Portunoidea</taxon>
        <taxon>Portunidae</taxon>
        <taxon>Portuninae</taxon>
        <taxon>Portunus</taxon>
    </lineage>
</organism>
<protein>
    <submittedName>
        <fullName evidence="2">Uncharacterized protein</fullName>
    </submittedName>
</protein>
<dbReference type="Proteomes" id="UP000324222">
    <property type="component" value="Unassembled WGS sequence"/>
</dbReference>